<keyword evidence="13" id="KW-1185">Reference proteome</keyword>
<feature type="domain" description="TonB C-terminal" evidence="11">
    <location>
        <begin position="181"/>
        <end position="270"/>
    </location>
</feature>
<evidence type="ECO:0000256" key="7">
    <source>
        <dbReference type="ARBA" id="ARBA00022927"/>
    </source>
</evidence>
<dbReference type="RefSeq" id="WP_149786835.1">
    <property type="nucleotide sequence ID" value="NZ_FNIO01000001.1"/>
</dbReference>
<evidence type="ECO:0000313" key="12">
    <source>
        <dbReference type="EMBL" id="SHJ43906.1"/>
    </source>
</evidence>
<dbReference type="AlphaFoldDB" id="A0A1H0CJA8"/>
<name>A0A1H0CJA8_9RHOB</name>
<dbReference type="GO" id="GO:0005886">
    <property type="term" value="C:plasma membrane"/>
    <property type="evidence" value="ECO:0007669"/>
    <property type="project" value="UniProtKB-SubCell"/>
</dbReference>
<organism evidence="12 13">
    <name type="scientific">Lutimaribacter pacificus</name>
    <dbReference type="NCBI Taxonomy" id="391948"/>
    <lineage>
        <taxon>Bacteria</taxon>
        <taxon>Pseudomonadati</taxon>
        <taxon>Pseudomonadota</taxon>
        <taxon>Alphaproteobacteria</taxon>
        <taxon>Rhodobacterales</taxon>
        <taxon>Roseobacteraceae</taxon>
        <taxon>Lutimaribacter</taxon>
    </lineage>
</organism>
<dbReference type="PANTHER" id="PTHR33446">
    <property type="entry name" value="PROTEIN TONB-RELATED"/>
    <property type="match status" value="1"/>
</dbReference>
<accession>A0A1H0CJA8</accession>
<dbReference type="EMBL" id="FQZZ01000001">
    <property type="protein sequence ID" value="SHJ43906.1"/>
    <property type="molecule type" value="Genomic_DNA"/>
</dbReference>
<evidence type="ECO:0000256" key="5">
    <source>
        <dbReference type="ARBA" id="ARBA00022519"/>
    </source>
</evidence>
<dbReference type="PROSITE" id="PS52015">
    <property type="entry name" value="TONB_CTD"/>
    <property type="match status" value="1"/>
</dbReference>
<dbReference type="InterPro" id="IPR006260">
    <property type="entry name" value="TonB/TolA_C"/>
</dbReference>
<dbReference type="SUPFAM" id="SSF74653">
    <property type="entry name" value="TolA/TonB C-terminal domain"/>
    <property type="match status" value="1"/>
</dbReference>
<proteinExistence type="inferred from homology"/>
<dbReference type="InterPro" id="IPR037682">
    <property type="entry name" value="TonB_C"/>
</dbReference>
<evidence type="ECO:0000256" key="4">
    <source>
        <dbReference type="ARBA" id="ARBA00022475"/>
    </source>
</evidence>
<dbReference type="OrthoDB" id="7722272at2"/>
<keyword evidence="6" id="KW-0812">Transmembrane</keyword>
<keyword evidence="9" id="KW-0472">Membrane</keyword>
<protein>
    <submittedName>
        <fullName evidence="12">Outer membrane transport energization protein TonB</fullName>
    </submittedName>
</protein>
<reference evidence="12 13" key="1">
    <citation type="submission" date="2016-11" db="EMBL/GenBank/DDBJ databases">
        <authorList>
            <person name="Varghese N."/>
            <person name="Submissions S."/>
        </authorList>
    </citation>
    <scope>NUCLEOTIDE SEQUENCE [LARGE SCALE GENOMIC DNA]</scope>
    <source>
        <strain evidence="12 13">DSM 29620</strain>
    </source>
</reference>
<feature type="region of interest" description="Disordered" evidence="10">
    <location>
        <begin position="84"/>
        <end position="179"/>
    </location>
</feature>
<evidence type="ECO:0000256" key="10">
    <source>
        <dbReference type="SAM" id="MobiDB-lite"/>
    </source>
</evidence>
<dbReference type="NCBIfam" id="TIGR01352">
    <property type="entry name" value="tonB_Cterm"/>
    <property type="match status" value="1"/>
</dbReference>
<dbReference type="GO" id="GO:0015031">
    <property type="term" value="P:protein transport"/>
    <property type="evidence" value="ECO:0007669"/>
    <property type="project" value="UniProtKB-KW"/>
</dbReference>
<evidence type="ECO:0000256" key="9">
    <source>
        <dbReference type="ARBA" id="ARBA00023136"/>
    </source>
</evidence>
<evidence type="ECO:0000256" key="3">
    <source>
        <dbReference type="ARBA" id="ARBA00022448"/>
    </source>
</evidence>
<keyword evidence="4" id="KW-1003">Cell membrane</keyword>
<dbReference type="GO" id="GO:0055085">
    <property type="term" value="P:transmembrane transport"/>
    <property type="evidence" value="ECO:0007669"/>
    <property type="project" value="InterPro"/>
</dbReference>
<dbReference type="Gene3D" id="3.30.1150.10">
    <property type="match status" value="1"/>
</dbReference>
<keyword evidence="8" id="KW-1133">Transmembrane helix</keyword>
<dbReference type="Proteomes" id="UP000324252">
    <property type="component" value="Unassembled WGS sequence"/>
</dbReference>
<keyword evidence="7" id="KW-0653">Protein transport</keyword>
<keyword evidence="3" id="KW-0813">Transport</keyword>
<dbReference type="InterPro" id="IPR051045">
    <property type="entry name" value="TonB-dependent_transducer"/>
</dbReference>
<evidence type="ECO:0000256" key="2">
    <source>
        <dbReference type="ARBA" id="ARBA00006555"/>
    </source>
</evidence>
<gene>
    <name evidence="12" type="ORF">SAMN05444142_101254</name>
</gene>
<evidence type="ECO:0000256" key="1">
    <source>
        <dbReference type="ARBA" id="ARBA00004383"/>
    </source>
</evidence>
<evidence type="ECO:0000256" key="8">
    <source>
        <dbReference type="ARBA" id="ARBA00022989"/>
    </source>
</evidence>
<evidence type="ECO:0000259" key="11">
    <source>
        <dbReference type="PROSITE" id="PS52015"/>
    </source>
</evidence>
<dbReference type="Pfam" id="PF03544">
    <property type="entry name" value="TonB_C"/>
    <property type="match status" value="1"/>
</dbReference>
<sequence length="270" mass="27785">MRALAEYAAFLALSVGAHVLVLSQPGGVGGGPGGEAPVTLAAMPGDMAEMVAAWTAPPEAQDSPATLAPPPLSDVARVPPAVADTALRQPRPTGLPVPDAPRTAPQVDSTVPPPPEEKVESVEDQEVAPPPSATRPVARVTPEAPRPAQKASGQGAAPQAGTERAKVEKQAGPGASQTRSLMAQWGGRIHASIERNKRFPRGTRASGRVGLRITLSHDGRLQAVSVTRSSGHAALDRAAVEAVRRTRFPAAPRGLAAGHHRFNLPVSFGG</sequence>
<comment type="similarity">
    <text evidence="2">Belongs to the TonB family.</text>
</comment>
<keyword evidence="5" id="KW-0997">Cell inner membrane</keyword>
<evidence type="ECO:0000256" key="6">
    <source>
        <dbReference type="ARBA" id="ARBA00022692"/>
    </source>
</evidence>
<comment type="subcellular location">
    <subcellularLocation>
        <location evidence="1">Cell inner membrane</location>
        <topology evidence="1">Single-pass membrane protein</topology>
        <orientation evidence="1">Periplasmic side</orientation>
    </subcellularLocation>
</comment>
<evidence type="ECO:0000313" key="13">
    <source>
        <dbReference type="Proteomes" id="UP000324252"/>
    </source>
</evidence>